<evidence type="ECO:0000313" key="4">
    <source>
        <dbReference type="EMBL" id="WRP17672.1"/>
    </source>
</evidence>
<dbReference type="Gene3D" id="3.40.630.30">
    <property type="match status" value="1"/>
</dbReference>
<dbReference type="Proteomes" id="UP001332192">
    <property type="component" value="Chromosome"/>
</dbReference>
<sequence>MSDAQAQLGVDQLAALWEEAVPGERLPEEVLRERLLEDPDCDLSLWLAARHGGRLVGAAVGVVRPDPAGGKPAGYVQFLAVAPAFRRQKVASRLLDELERRLVSKGVRAIRAFDSAPSYLWPGIDVQFTPALCLFERRGYALRSYEFNMKVDLTRPLAAPPEKERREALERAGIAVRRLRPEDEASLGDWMLRTWGPHWAYEVGVALRRQPPAGFAAVQDGQWIGFAVYDSGRPGWFGPMGVEPRWQGTGLGIELCVRCFEDMAQRGYTEAQIAWAGPRCFYARKLGASISRVFARVEKVVDVADEEQRGGRPA</sequence>
<protein>
    <submittedName>
        <fullName evidence="4">GNAT family N-acetyltransferase</fullName>
        <ecNumber evidence="4">2.3.1.-</ecNumber>
    </submittedName>
</protein>
<dbReference type="InterPro" id="IPR050832">
    <property type="entry name" value="Bact_Acetyltransf"/>
</dbReference>
<keyword evidence="2 4" id="KW-0012">Acyltransferase</keyword>
<gene>
    <name evidence="4" type="ORF">U7230_01240</name>
</gene>
<dbReference type="EC" id="2.3.1.-" evidence="4"/>
<name>A0ABZ1BY12_9FIRM</name>
<dbReference type="InterPro" id="IPR016181">
    <property type="entry name" value="Acyl_CoA_acyltransferase"/>
</dbReference>
<evidence type="ECO:0000256" key="1">
    <source>
        <dbReference type="ARBA" id="ARBA00022679"/>
    </source>
</evidence>
<keyword evidence="5" id="KW-1185">Reference proteome</keyword>
<dbReference type="CDD" id="cd04301">
    <property type="entry name" value="NAT_SF"/>
    <property type="match status" value="2"/>
</dbReference>
<proteinExistence type="predicted"/>
<dbReference type="EMBL" id="CP141615">
    <property type="protein sequence ID" value="WRP17672.1"/>
    <property type="molecule type" value="Genomic_DNA"/>
</dbReference>
<dbReference type="GO" id="GO:0016746">
    <property type="term" value="F:acyltransferase activity"/>
    <property type="evidence" value="ECO:0007669"/>
    <property type="project" value="UniProtKB-KW"/>
</dbReference>
<dbReference type="RefSeq" id="WP_324716942.1">
    <property type="nucleotide sequence ID" value="NZ_CP141615.1"/>
</dbReference>
<accession>A0ABZ1BY12</accession>
<organism evidence="4 5">
    <name type="scientific">Carboxydichorda subterranea</name>
    <dbReference type="NCBI Taxonomy" id="3109565"/>
    <lineage>
        <taxon>Bacteria</taxon>
        <taxon>Bacillati</taxon>
        <taxon>Bacillota</taxon>
        <taxon>Limnochordia</taxon>
        <taxon>Limnochordales</taxon>
        <taxon>Geochordaceae</taxon>
        <taxon>Carboxydichorda</taxon>
    </lineage>
</organism>
<feature type="domain" description="N-acetyltransferase" evidence="3">
    <location>
        <begin position="1"/>
        <end position="166"/>
    </location>
</feature>
<dbReference type="InterPro" id="IPR000182">
    <property type="entry name" value="GNAT_dom"/>
</dbReference>
<keyword evidence="1 4" id="KW-0808">Transferase</keyword>
<dbReference type="PANTHER" id="PTHR43877">
    <property type="entry name" value="AMINOALKYLPHOSPHONATE N-ACETYLTRANSFERASE-RELATED-RELATED"/>
    <property type="match status" value="1"/>
</dbReference>
<evidence type="ECO:0000259" key="3">
    <source>
        <dbReference type="PROSITE" id="PS51186"/>
    </source>
</evidence>
<feature type="domain" description="N-acetyltransferase" evidence="3">
    <location>
        <begin position="174"/>
        <end position="310"/>
    </location>
</feature>
<dbReference type="PROSITE" id="PS51186">
    <property type="entry name" value="GNAT"/>
    <property type="match status" value="2"/>
</dbReference>
<evidence type="ECO:0000256" key="2">
    <source>
        <dbReference type="ARBA" id="ARBA00023315"/>
    </source>
</evidence>
<dbReference type="SUPFAM" id="SSF55729">
    <property type="entry name" value="Acyl-CoA N-acyltransferases (Nat)"/>
    <property type="match status" value="2"/>
</dbReference>
<reference evidence="4 5" key="1">
    <citation type="journal article" date="2024" name="Front. Microbiol.">
        <title>Novel thermophilic genera Geochorda gen. nov. and Carboxydochorda gen. nov. from the deep terrestrial subsurface reveal the ecophysiological diversity in the class Limnochordia.</title>
        <authorList>
            <person name="Karnachuk O.V."/>
            <person name="Lukina A.P."/>
            <person name="Avakyan M.R."/>
            <person name="Kadnikov V.V."/>
            <person name="Begmatov S."/>
            <person name="Beletsky A.V."/>
            <person name="Vlasova K.G."/>
            <person name="Novikov A.A."/>
            <person name="Shcherbakova V.A."/>
            <person name="Mardanov A.V."/>
            <person name="Ravin N.V."/>
        </authorList>
    </citation>
    <scope>NUCLEOTIDE SEQUENCE [LARGE SCALE GENOMIC DNA]</scope>
    <source>
        <strain evidence="4 5">L945</strain>
    </source>
</reference>
<dbReference type="Pfam" id="PF00583">
    <property type="entry name" value="Acetyltransf_1"/>
    <property type="match status" value="2"/>
</dbReference>
<evidence type="ECO:0000313" key="5">
    <source>
        <dbReference type="Proteomes" id="UP001332192"/>
    </source>
</evidence>